<keyword evidence="3 8" id="KW-0812">Transmembrane</keyword>
<dbReference type="InterPro" id="IPR027417">
    <property type="entry name" value="P-loop_NTPase"/>
</dbReference>
<dbReference type="GO" id="GO:0015421">
    <property type="term" value="F:ABC-type oligopeptide transporter activity"/>
    <property type="evidence" value="ECO:0007669"/>
    <property type="project" value="TreeGrafter"/>
</dbReference>
<proteinExistence type="predicted"/>
<feature type="transmembrane region" description="Helical" evidence="8">
    <location>
        <begin position="170"/>
        <end position="187"/>
    </location>
</feature>
<dbReference type="Gene3D" id="1.20.1560.10">
    <property type="entry name" value="ABC transporter type 1, transmembrane domain"/>
    <property type="match status" value="1"/>
</dbReference>
<gene>
    <name evidence="11" type="ORF">IAB07_03400</name>
</gene>
<keyword evidence="5 11" id="KW-0067">ATP-binding</keyword>
<comment type="caution">
    <text evidence="11">The sequence shown here is derived from an EMBL/GenBank/DDBJ whole genome shotgun (WGS) entry which is preliminary data.</text>
</comment>
<dbReference type="GO" id="GO:0005886">
    <property type="term" value="C:plasma membrane"/>
    <property type="evidence" value="ECO:0007669"/>
    <property type="project" value="UniProtKB-SubCell"/>
</dbReference>
<dbReference type="InterPro" id="IPR003593">
    <property type="entry name" value="AAA+_ATPase"/>
</dbReference>
<evidence type="ECO:0000256" key="7">
    <source>
        <dbReference type="ARBA" id="ARBA00023136"/>
    </source>
</evidence>
<dbReference type="InterPro" id="IPR017871">
    <property type="entry name" value="ABC_transporter-like_CS"/>
</dbReference>
<feature type="transmembrane region" description="Helical" evidence="8">
    <location>
        <begin position="65"/>
        <end position="85"/>
    </location>
</feature>
<dbReference type="PROSITE" id="PS50893">
    <property type="entry name" value="ABC_TRANSPORTER_2"/>
    <property type="match status" value="1"/>
</dbReference>
<dbReference type="PROSITE" id="PS00211">
    <property type="entry name" value="ABC_TRANSPORTER_1"/>
    <property type="match status" value="1"/>
</dbReference>
<feature type="domain" description="ABC transmembrane type-1" evidence="10">
    <location>
        <begin position="27"/>
        <end position="320"/>
    </location>
</feature>
<reference evidence="11" key="1">
    <citation type="submission" date="2020-10" db="EMBL/GenBank/DDBJ databases">
        <authorList>
            <person name="Gilroy R."/>
        </authorList>
    </citation>
    <scope>NUCLEOTIDE SEQUENCE</scope>
    <source>
        <strain evidence="11">9366</strain>
    </source>
</reference>
<sequence length="589" mass="64931">MTKKENSSLKTLARLLSFTKGCRGRFVMTFVFAVLAVVLQLAVPILVGKAVDCMIGPGEVDLTLVLHYVILLIPVVAGGAFFQYLMSLCANSLTYNTVRSLRERAFARLSRMPLSYIDSHPHGDLIARVASDIEIIADGMLQGMTQLFSGIVTVATTIIFMFLLNWVVALVVVVLTPLSLFVAAFIARGSHKYFTAQAASRGELSGYCEESLGGMGVVRAFSHEEKAQQQFEEINSRLYKCGLKAQIYSALVNPSTRFLNYLVYAAVGLAGGLIAVLMPSLGAVGGAYMTAGKLSTFLMYSNQYTKPFNEITGVLSEMQNAIAAARRVFDMMDKPIEEDDSALPALAHAKGSVDIDDVSFSYTPDRPLITCFNLHVKPGQRIAIVGPTGCGKTTFINLLMRFYDVNDGSIAVDGSDIREITRRSLRENYGMILQDTWLFNGTIRENIAYGKPDATEEEVIAASKLASCHTFIMQFKNGYDTVIDEDSLSQGQRQLLCIARVMLTRPPMLILDEATSSIDTRTEMKIQKAFAYMMQGRTSFIVAHRLSTIRTADLILVMKDGNIIEQGTHTQLLEKKGFYSELYNSQFAE</sequence>
<feature type="transmembrane region" description="Helical" evidence="8">
    <location>
        <begin position="147"/>
        <end position="164"/>
    </location>
</feature>
<evidence type="ECO:0000256" key="3">
    <source>
        <dbReference type="ARBA" id="ARBA00022692"/>
    </source>
</evidence>
<dbReference type="AlphaFoldDB" id="A0A9D1SKB6"/>
<feature type="transmembrane region" description="Helical" evidence="8">
    <location>
        <begin position="26"/>
        <end position="45"/>
    </location>
</feature>
<dbReference type="Gene3D" id="3.40.50.300">
    <property type="entry name" value="P-loop containing nucleotide triphosphate hydrolases"/>
    <property type="match status" value="1"/>
</dbReference>
<accession>A0A9D1SKB6</accession>
<dbReference type="Pfam" id="PF00005">
    <property type="entry name" value="ABC_tran"/>
    <property type="match status" value="1"/>
</dbReference>
<evidence type="ECO:0000259" key="10">
    <source>
        <dbReference type="PROSITE" id="PS50929"/>
    </source>
</evidence>
<evidence type="ECO:0000256" key="4">
    <source>
        <dbReference type="ARBA" id="ARBA00022741"/>
    </source>
</evidence>
<evidence type="ECO:0000313" key="12">
    <source>
        <dbReference type="Proteomes" id="UP000824145"/>
    </source>
</evidence>
<dbReference type="SUPFAM" id="SSF90123">
    <property type="entry name" value="ABC transporter transmembrane region"/>
    <property type="match status" value="1"/>
</dbReference>
<reference evidence="11" key="2">
    <citation type="journal article" date="2021" name="PeerJ">
        <title>Extensive microbial diversity within the chicken gut microbiome revealed by metagenomics and culture.</title>
        <authorList>
            <person name="Gilroy R."/>
            <person name="Ravi A."/>
            <person name="Getino M."/>
            <person name="Pursley I."/>
            <person name="Horton D.L."/>
            <person name="Alikhan N.F."/>
            <person name="Baker D."/>
            <person name="Gharbi K."/>
            <person name="Hall N."/>
            <person name="Watson M."/>
            <person name="Adriaenssens E.M."/>
            <person name="Foster-Nyarko E."/>
            <person name="Jarju S."/>
            <person name="Secka A."/>
            <person name="Antonio M."/>
            <person name="Oren A."/>
            <person name="Chaudhuri R.R."/>
            <person name="La Ragione R."/>
            <person name="Hildebrand F."/>
            <person name="Pallen M.J."/>
        </authorList>
    </citation>
    <scope>NUCLEOTIDE SEQUENCE</scope>
    <source>
        <strain evidence="11">9366</strain>
    </source>
</reference>
<dbReference type="InterPro" id="IPR036640">
    <property type="entry name" value="ABC1_TM_sf"/>
</dbReference>
<dbReference type="PANTHER" id="PTHR43394:SF1">
    <property type="entry name" value="ATP-BINDING CASSETTE SUB-FAMILY B MEMBER 10, MITOCHONDRIAL"/>
    <property type="match status" value="1"/>
</dbReference>
<keyword evidence="6 8" id="KW-1133">Transmembrane helix</keyword>
<dbReference type="PANTHER" id="PTHR43394">
    <property type="entry name" value="ATP-DEPENDENT PERMEASE MDL1, MITOCHONDRIAL"/>
    <property type="match status" value="1"/>
</dbReference>
<dbReference type="GO" id="GO:0016887">
    <property type="term" value="F:ATP hydrolysis activity"/>
    <property type="evidence" value="ECO:0007669"/>
    <property type="project" value="InterPro"/>
</dbReference>
<evidence type="ECO:0000256" key="8">
    <source>
        <dbReference type="SAM" id="Phobius"/>
    </source>
</evidence>
<dbReference type="InterPro" id="IPR003439">
    <property type="entry name" value="ABC_transporter-like_ATP-bd"/>
</dbReference>
<evidence type="ECO:0000256" key="5">
    <source>
        <dbReference type="ARBA" id="ARBA00022840"/>
    </source>
</evidence>
<dbReference type="CDD" id="cd03254">
    <property type="entry name" value="ABCC_Glucan_exporter_like"/>
    <property type="match status" value="1"/>
</dbReference>
<dbReference type="CDD" id="cd18547">
    <property type="entry name" value="ABC_6TM_Tm288_like"/>
    <property type="match status" value="1"/>
</dbReference>
<feature type="transmembrane region" description="Helical" evidence="8">
    <location>
        <begin position="261"/>
        <end position="289"/>
    </location>
</feature>
<keyword evidence="2" id="KW-0813">Transport</keyword>
<evidence type="ECO:0000313" key="11">
    <source>
        <dbReference type="EMBL" id="HIU62798.1"/>
    </source>
</evidence>
<evidence type="ECO:0000256" key="2">
    <source>
        <dbReference type="ARBA" id="ARBA00022448"/>
    </source>
</evidence>
<dbReference type="EMBL" id="DVNJ01000018">
    <property type="protein sequence ID" value="HIU62798.1"/>
    <property type="molecule type" value="Genomic_DNA"/>
</dbReference>
<protein>
    <submittedName>
        <fullName evidence="11">ABC transporter ATP-binding protein</fullName>
    </submittedName>
</protein>
<dbReference type="PROSITE" id="PS50929">
    <property type="entry name" value="ABC_TM1F"/>
    <property type="match status" value="1"/>
</dbReference>
<dbReference type="FunFam" id="3.40.50.300:FF:000287">
    <property type="entry name" value="Multidrug ABC transporter ATP-binding protein"/>
    <property type="match status" value="1"/>
</dbReference>
<name>A0A9D1SKB6_9FIRM</name>
<evidence type="ECO:0000256" key="1">
    <source>
        <dbReference type="ARBA" id="ARBA00004651"/>
    </source>
</evidence>
<dbReference type="Proteomes" id="UP000824145">
    <property type="component" value="Unassembled WGS sequence"/>
</dbReference>
<organism evidence="11 12">
    <name type="scientific">Candidatus Caccalectryoclostridium excrementigallinarum</name>
    <dbReference type="NCBI Taxonomy" id="2840710"/>
    <lineage>
        <taxon>Bacteria</taxon>
        <taxon>Bacillati</taxon>
        <taxon>Bacillota</taxon>
        <taxon>Clostridia</taxon>
        <taxon>Christensenellales</taxon>
        <taxon>Christensenellaceae</taxon>
        <taxon>Christensenellaceae incertae sedis</taxon>
        <taxon>Candidatus Caccalectryoclostridium</taxon>
    </lineage>
</organism>
<evidence type="ECO:0000259" key="9">
    <source>
        <dbReference type="PROSITE" id="PS50893"/>
    </source>
</evidence>
<dbReference type="SUPFAM" id="SSF52540">
    <property type="entry name" value="P-loop containing nucleoside triphosphate hydrolases"/>
    <property type="match status" value="1"/>
</dbReference>
<dbReference type="InterPro" id="IPR011527">
    <property type="entry name" value="ABC1_TM_dom"/>
</dbReference>
<dbReference type="SMART" id="SM00382">
    <property type="entry name" value="AAA"/>
    <property type="match status" value="1"/>
</dbReference>
<dbReference type="InterPro" id="IPR039421">
    <property type="entry name" value="Type_1_exporter"/>
</dbReference>
<dbReference type="GO" id="GO:0005524">
    <property type="term" value="F:ATP binding"/>
    <property type="evidence" value="ECO:0007669"/>
    <property type="project" value="UniProtKB-KW"/>
</dbReference>
<feature type="domain" description="ABC transporter" evidence="9">
    <location>
        <begin position="353"/>
        <end position="585"/>
    </location>
</feature>
<keyword evidence="4" id="KW-0547">Nucleotide-binding</keyword>
<dbReference type="Pfam" id="PF00664">
    <property type="entry name" value="ABC_membrane"/>
    <property type="match status" value="1"/>
</dbReference>
<evidence type="ECO:0000256" key="6">
    <source>
        <dbReference type="ARBA" id="ARBA00022989"/>
    </source>
</evidence>
<keyword evidence="7 8" id="KW-0472">Membrane</keyword>
<comment type="subcellular location">
    <subcellularLocation>
        <location evidence="1">Cell membrane</location>
        <topology evidence="1">Multi-pass membrane protein</topology>
    </subcellularLocation>
</comment>